<dbReference type="Pfam" id="PF00378">
    <property type="entry name" value="ECH_1"/>
    <property type="match status" value="1"/>
</dbReference>
<keyword evidence="2" id="KW-1185">Reference proteome</keyword>
<accession>A0ABP6V8Q2</accession>
<name>A0ABP6V8Q2_9PSEU</name>
<dbReference type="InterPro" id="IPR029045">
    <property type="entry name" value="ClpP/crotonase-like_dom_sf"/>
</dbReference>
<dbReference type="Proteomes" id="UP001500689">
    <property type="component" value="Unassembled WGS sequence"/>
</dbReference>
<dbReference type="CDD" id="cd06558">
    <property type="entry name" value="crotonase-like"/>
    <property type="match status" value="1"/>
</dbReference>
<organism evidence="1 2">
    <name type="scientific">Amycolatopsis ultiminotia</name>
    <dbReference type="NCBI Taxonomy" id="543629"/>
    <lineage>
        <taxon>Bacteria</taxon>
        <taxon>Bacillati</taxon>
        <taxon>Actinomycetota</taxon>
        <taxon>Actinomycetes</taxon>
        <taxon>Pseudonocardiales</taxon>
        <taxon>Pseudonocardiaceae</taxon>
        <taxon>Amycolatopsis</taxon>
    </lineage>
</organism>
<reference evidence="2" key="1">
    <citation type="journal article" date="2019" name="Int. J. Syst. Evol. Microbiol.">
        <title>The Global Catalogue of Microorganisms (GCM) 10K type strain sequencing project: providing services to taxonomists for standard genome sequencing and annotation.</title>
        <authorList>
            <consortium name="The Broad Institute Genomics Platform"/>
            <consortium name="The Broad Institute Genome Sequencing Center for Infectious Disease"/>
            <person name="Wu L."/>
            <person name="Ma J."/>
        </authorList>
    </citation>
    <scope>NUCLEOTIDE SEQUENCE [LARGE SCALE GENOMIC DNA]</scope>
    <source>
        <strain evidence="2">JCM 16898</strain>
    </source>
</reference>
<sequence length="255" mass="26948">MTEDVTVGRVGFVADIVIHRGPANFFDAEVLCRVADLGEQLSAADGVRIIVLSSAGKHFCAGADFGAGSLADDRDRAAAEIYEHGARLFDLPLPIVAAVQGAAVGGGLGLACAADFRVVSRASRFAANFTALGFHHGFGLSVTLPRIVGHQRALDMLVTAQRVDGTEARRTGLADRLVEPGEEHAGALALAEEIAGQAPLAVRAVKRTLRAELAAEVRAALAHELEEQRRLWRTEDSRIGIAAARTRAEPVFTGR</sequence>
<dbReference type="PANTHER" id="PTHR11941">
    <property type="entry name" value="ENOYL-COA HYDRATASE-RELATED"/>
    <property type="match status" value="1"/>
</dbReference>
<proteinExistence type="predicted"/>
<protein>
    <submittedName>
        <fullName evidence="1">Enoyl-CoA hydratase/isomerase family protein</fullName>
    </submittedName>
</protein>
<comment type="caution">
    <text evidence="1">The sequence shown here is derived from an EMBL/GenBank/DDBJ whole genome shotgun (WGS) entry which is preliminary data.</text>
</comment>
<gene>
    <name evidence="1" type="ORF">GCM10022222_10020</name>
</gene>
<evidence type="ECO:0000313" key="2">
    <source>
        <dbReference type="Proteomes" id="UP001500689"/>
    </source>
</evidence>
<dbReference type="Gene3D" id="3.90.226.10">
    <property type="entry name" value="2-enoyl-CoA Hydratase, Chain A, domain 1"/>
    <property type="match status" value="1"/>
</dbReference>
<evidence type="ECO:0000313" key="1">
    <source>
        <dbReference type="EMBL" id="GAA3528951.1"/>
    </source>
</evidence>
<dbReference type="EMBL" id="BAAAZN010000001">
    <property type="protein sequence ID" value="GAA3528951.1"/>
    <property type="molecule type" value="Genomic_DNA"/>
</dbReference>
<dbReference type="SUPFAM" id="SSF52096">
    <property type="entry name" value="ClpP/crotonase"/>
    <property type="match status" value="1"/>
</dbReference>
<dbReference type="InterPro" id="IPR001753">
    <property type="entry name" value="Enoyl-CoA_hydra/iso"/>
</dbReference>
<dbReference type="PANTHER" id="PTHR11941:SF54">
    <property type="entry name" value="ENOYL-COA HYDRATASE, MITOCHONDRIAL"/>
    <property type="match status" value="1"/>
</dbReference>